<dbReference type="Proteomes" id="UP000321513">
    <property type="component" value="Unassembled WGS sequence"/>
</dbReference>
<comment type="similarity">
    <text evidence="8 9">Belongs to the TonB-dependent receptor family.</text>
</comment>
<keyword evidence="14" id="KW-1185">Reference proteome</keyword>
<dbReference type="InterPro" id="IPR023997">
    <property type="entry name" value="TonB-dep_OMP_SusC/RagA_CS"/>
</dbReference>
<organism evidence="13 14">
    <name type="scientific">Segetibacter aerophilus</name>
    <dbReference type="NCBI Taxonomy" id="670293"/>
    <lineage>
        <taxon>Bacteria</taxon>
        <taxon>Pseudomonadati</taxon>
        <taxon>Bacteroidota</taxon>
        <taxon>Chitinophagia</taxon>
        <taxon>Chitinophagales</taxon>
        <taxon>Chitinophagaceae</taxon>
        <taxon>Segetibacter</taxon>
    </lineage>
</organism>
<evidence type="ECO:0000259" key="11">
    <source>
        <dbReference type="Pfam" id="PF00593"/>
    </source>
</evidence>
<dbReference type="Pfam" id="PF13715">
    <property type="entry name" value="CarbopepD_reg_2"/>
    <property type="match status" value="1"/>
</dbReference>
<sequence>MTIKKLIYAFVLPLLLFSGQLIAQERVVTGRVTDTSGGAVVNASVIVKGGKTGTQTGTDGAFSLRVPANASTLVISSVGYGSQETAIGGGTVNVTLRAANTALSEVVVIGYGTVRKKDLTGSITTITSKDFQKGTITTPEQLISGKVAGVSIISNGGAPGSGSTIRIRGGSSLNASNDPLFVIDGVPMDNGGIAGAASPLSFINPNDIESFTILKDASAAAIYGTRASNGVILITTKRGRSDKFRVNFSSVNSLAQNSKQVEVLSAEQIRSIVAEKGTATQKSQVGTANTNWQKAIYQTALTSDNNISFTGGIKKLPYRLSLGYLNQQGVLKTDLLQRGSIAFVLNPTFLDGHLKVDLNLKTSLQKYHFADQGAIGTAVYFDPTQPIYSNNKRFGGYFEWLSADGKPNTLAARNPLAMLYDRDANSNTNRSIGNLQLDYKFHFLPQLRANLNVGYDGSLGKGSTFISDSSALAYAVGGSFSEYKQKKENKLLEFYLAYATDLKSINSRFDILAGYSYNNYLTTNYSFAGYNARGVQIGASPTFPFNRPENTLLSYFGRLNYVLDEKYLLTATIRRDGSSRFGPLNKYGTFPSLALSWRINEESFLKGSKAVSDLKLRLGYGTTGQQEGINNYDFLSVYSLSSQSASYQFGNTFYQMYRPSGYNPAIKWEETTTSNIGLDYGFLNNRITGSIDVYYKKTKDLLNSVPQTAGTNFSAYQLENVGDMNNKGVEFNINTQPIRNAAVTWDVAFNVTYNKNTITNLTKVKNDPNYLGFPAGGIGGVQGFAFLNAVGGSKNTFYLYHQVYDVTGSPIEGLFEDVNRDGIINENDKYKGKRADPNVFLGFSTNLTSGKWNAGFVVRGSFNNYVYNNVYSSNGRLNTILGAQVTGNASVNYLETKFVGNTEQQPLSDFYLQNGSFLRMDNFNVGYNFGRVANNRATLRASLGVQNVFVITKYTGLDPEISSGIDNNIYPRPRIYSLGLNLDF</sequence>
<dbReference type="Gene3D" id="2.40.170.20">
    <property type="entry name" value="TonB-dependent receptor, beta-barrel domain"/>
    <property type="match status" value="1"/>
</dbReference>
<evidence type="ECO:0000256" key="7">
    <source>
        <dbReference type="ARBA" id="ARBA00023237"/>
    </source>
</evidence>
<dbReference type="Gene3D" id="2.170.130.10">
    <property type="entry name" value="TonB-dependent receptor, plug domain"/>
    <property type="match status" value="1"/>
</dbReference>
<name>A0A512BCT0_9BACT</name>
<dbReference type="OrthoDB" id="9768177at2"/>
<proteinExistence type="inferred from homology"/>
<feature type="domain" description="TonB-dependent receptor-like beta-barrel" evidence="11">
    <location>
        <begin position="387"/>
        <end position="948"/>
    </location>
</feature>
<evidence type="ECO:0000259" key="12">
    <source>
        <dbReference type="Pfam" id="PF07715"/>
    </source>
</evidence>
<dbReference type="InterPro" id="IPR037066">
    <property type="entry name" value="Plug_dom_sf"/>
</dbReference>
<keyword evidence="3 8" id="KW-1134">Transmembrane beta strand</keyword>
<accession>A0A512BCT0</accession>
<dbReference type="InterPro" id="IPR000531">
    <property type="entry name" value="Beta-barrel_TonB"/>
</dbReference>
<keyword evidence="2 8" id="KW-0813">Transport</keyword>
<protein>
    <submittedName>
        <fullName evidence="13">SusC/RagA family TonB-linked outer membrane protein</fullName>
    </submittedName>
</protein>
<evidence type="ECO:0000256" key="2">
    <source>
        <dbReference type="ARBA" id="ARBA00022448"/>
    </source>
</evidence>
<evidence type="ECO:0000256" key="1">
    <source>
        <dbReference type="ARBA" id="ARBA00004571"/>
    </source>
</evidence>
<dbReference type="InterPro" id="IPR008969">
    <property type="entry name" value="CarboxyPept-like_regulatory"/>
</dbReference>
<dbReference type="SUPFAM" id="SSF56935">
    <property type="entry name" value="Porins"/>
    <property type="match status" value="1"/>
</dbReference>
<evidence type="ECO:0000256" key="10">
    <source>
        <dbReference type="SAM" id="SignalP"/>
    </source>
</evidence>
<feature type="chain" id="PRO_5021963792" evidence="10">
    <location>
        <begin position="24"/>
        <end position="984"/>
    </location>
</feature>
<keyword evidence="10" id="KW-0732">Signal</keyword>
<reference evidence="13 14" key="1">
    <citation type="submission" date="2019-07" db="EMBL/GenBank/DDBJ databases">
        <title>Whole genome shotgun sequence of Segetibacter aerophilus NBRC 106135.</title>
        <authorList>
            <person name="Hosoyama A."/>
            <person name="Uohara A."/>
            <person name="Ohji S."/>
            <person name="Ichikawa N."/>
        </authorList>
    </citation>
    <scope>NUCLEOTIDE SEQUENCE [LARGE SCALE GENOMIC DNA]</scope>
    <source>
        <strain evidence="13 14">NBRC 106135</strain>
    </source>
</reference>
<evidence type="ECO:0000256" key="8">
    <source>
        <dbReference type="PROSITE-ProRule" id="PRU01360"/>
    </source>
</evidence>
<feature type="signal peptide" evidence="10">
    <location>
        <begin position="1"/>
        <end position="23"/>
    </location>
</feature>
<comment type="subcellular location">
    <subcellularLocation>
        <location evidence="1 8">Cell outer membrane</location>
        <topology evidence="1 8">Multi-pass membrane protein</topology>
    </subcellularLocation>
</comment>
<keyword evidence="7 8" id="KW-0998">Cell outer membrane</keyword>
<dbReference type="InterPro" id="IPR036942">
    <property type="entry name" value="Beta-barrel_TonB_sf"/>
</dbReference>
<evidence type="ECO:0000313" key="14">
    <source>
        <dbReference type="Proteomes" id="UP000321513"/>
    </source>
</evidence>
<dbReference type="AlphaFoldDB" id="A0A512BCT0"/>
<evidence type="ECO:0000256" key="5">
    <source>
        <dbReference type="ARBA" id="ARBA00023077"/>
    </source>
</evidence>
<dbReference type="InterPro" id="IPR023996">
    <property type="entry name" value="TonB-dep_OMP_SusC/RagA"/>
</dbReference>
<dbReference type="GO" id="GO:0009279">
    <property type="term" value="C:cell outer membrane"/>
    <property type="evidence" value="ECO:0007669"/>
    <property type="project" value="UniProtKB-SubCell"/>
</dbReference>
<evidence type="ECO:0000256" key="3">
    <source>
        <dbReference type="ARBA" id="ARBA00022452"/>
    </source>
</evidence>
<dbReference type="SUPFAM" id="SSF49464">
    <property type="entry name" value="Carboxypeptidase regulatory domain-like"/>
    <property type="match status" value="1"/>
</dbReference>
<dbReference type="NCBIfam" id="TIGR04057">
    <property type="entry name" value="SusC_RagA_signa"/>
    <property type="match status" value="1"/>
</dbReference>
<evidence type="ECO:0000313" key="13">
    <source>
        <dbReference type="EMBL" id="GEO09695.1"/>
    </source>
</evidence>
<dbReference type="PROSITE" id="PS52016">
    <property type="entry name" value="TONB_DEPENDENT_REC_3"/>
    <property type="match status" value="1"/>
</dbReference>
<gene>
    <name evidence="13" type="ORF">SAE01_21910</name>
</gene>
<keyword evidence="5 9" id="KW-0798">TonB box</keyword>
<dbReference type="InterPro" id="IPR012910">
    <property type="entry name" value="Plug_dom"/>
</dbReference>
<evidence type="ECO:0000256" key="6">
    <source>
        <dbReference type="ARBA" id="ARBA00023136"/>
    </source>
</evidence>
<dbReference type="EMBL" id="BJYT01000007">
    <property type="protein sequence ID" value="GEO09695.1"/>
    <property type="molecule type" value="Genomic_DNA"/>
</dbReference>
<dbReference type="Pfam" id="PF07715">
    <property type="entry name" value="Plug"/>
    <property type="match status" value="1"/>
</dbReference>
<dbReference type="InterPro" id="IPR039426">
    <property type="entry name" value="TonB-dep_rcpt-like"/>
</dbReference>
<dbReference type="RefSeq" id="WP_147203810.1">
    <property type="nucleotide sequence ID" value="NZ_BJYT01000007.1"/>
</dbReference>
<dbReference type="Pfam" id="PF00593">
    <property type="entry name" value="TonB_dep_Rec_b-barrel"/>
    <property type="match status" value="1"/>
</dbReference>
<dbReference type="FunFam" id="2.170.130.10:FF:000008">
    <property type="entry name" value="SusC/RagA family TonB-linked outer membrane protein"/>
    <property type="match status" value="1"/>
</dbReference>
<dbReference type="NCBIfam" id="TIGR04056">
    <property type="entry name" value="OMP_RagA_SusC"/>
    <property type="match status" value="1"/>
</dbReference>
<feature type="domain" description="TonB-dependent receptor plug" evidence="12">
    <location>
        <begin position="116"/>
        <end position="231"/>
    </location>
</feature>
<keyword evidence="6 8" id="KW-0472">Membrane</keyword>
<keyword evidence="4 8" id="KW-0812">Transmembrane</keyword>
<comment type="caution">
    <text evidence="13">The sequence shown here is derived from an EMBL/GenBank/DDBJ whole genome shotgun (WGS) entry which is preliminary data.</text>
</comment>
<evidence type="ECO:0000256" key="4">
    <source>
        <dbReference type="ARBA" id="ARBA00022692"/>
    </source>
</evidence>
<dbReference type="Gene3D" id="2.60.40.1120">
    <property type="entry name" value="Carboxypeptidase-like, regulatory domain"/>
    <property type="match status" value="1"/>
</dbReference>
<evidence type="ECO:0000256" key="9">
    <source>
        <dbReference type="RuleBase" id="RU003357"/>
    </source>
</evidence>